<accession>A0A5K7X307</accession>
<reference evidence="3" key="1">
    <citation type="submission" date="2019-10" db="EMBL/GenBank/DDBJ databases">
        <title>Lacipirellula parvula gen. nov., sp. nov., representing a lineage of planctomycetes widespread in freshwater anoxic habitats, and description of the family Lacipirellulaceae.</title>
        <authorList>
            <person name="Dedysh S.N."/>
            <person name="Kulichevskaya I.S."/>
            <person name="Beletsky A.V."/>
            <person name="Rakitin A.L."/>
            <person name="Mardanov A.V."/>
            <person name="Ivanova A.A."/>
            <person name="Saltykova V.X."/>
            <person name="Rijpstra W.I.C."/>
            <person name="Sinninghe Damste J.S."/>
            <person name="Ravin N.V."/>
        </authorList>
    </citation>
    <scope>NUCLEOTIDE SEQUENCE [LARGE SCALE GENOMIC DNA]</scope>
    <source>
        <strain evidence="3">PX69</strain>
    </source>
</reference>
<organism evidence="2 3">
    <name type="scientific">Lacipirellula parvula</name>
    <dbReference type="NCBI Taxonomy" id="2650471"/>
    <lineage>
        <taxon>Bacteria</taxon>
        <taxon>Pseudomonadati</taxon>
        <taxon>Planctomycetota</taxon>
        <taxon>Planctomycetia</taxon>
        <taxon>Pirellulales</taxon>
        <taxon>Lacipirellulaceae</taxon>
        <taxon>Lacipirellula</taxon>
    </lineage>
</organism>
<dbReference type="GO" id="GO:0015074">
    <property type="term" value="P:DNA integration"/>
    <property type="evidence" value="ECO:0007669"/>
    <property type="project" value="InterPro"/>
</dbReference>
<feature type="domain" description="Integrase catalytic" evidence="1">
    <location>
        <begin position="1"/>
        <end position="60"/>
    </location>
</feature>
<dbReference type="GO" id="GO:0003676">
    <property type="term" value="F:nucleic acid binding"/>
    <property type="evidence" value="ECO:0007669"/>
    <property type="project" value="InterPro"/>
</dbReference>
<dbReference type="Pfam" id="PF00665">
    <property type="entry name" value="rve"/>
    <property type="match status" value="1"/>
</dbReference>
<protein>
    <recommendedName>
        <fullName evidence="1">Integrase catalytic domain-containing protein</fullName>
    </recommendedName>
</protein>
<keyword evidence="3" id="KW-1185">Reference proteome</keyword>
<dbReference type="InterPro" id="IPR036397">
    <property type="entry name" value="RNaseH_sf"/>
</dbReference>
<dbReference type="Gene3D" id="3.30.420.10">
    <property type="entry name" value="Ribonuclease H-like superfamily/Ribonuclease H"/>
    <property type="match status" value="1"/>
</dbReference>
<proteinExistence type="predicted"/>
<evidence type="ECO:0000313" key="3">
    <source>
        <dbReference type="Proteomes" id="UP000326837"/>
    </source>
</evidence>
<evidence type="ECO:0000259" key="1">
    <source>
        <dbReference type="PROSITE" id="PS50994"/>
    </source>
</evidence>
<dbReference type="PANTHER" id="PTHR47515">
    <property type="entry name" value="LOW CALCIUM RESPONSE LOCUS PROTEIN T"/>
    <property type="match status" value="1"/>
</dbReference>
<dbReference type="Proteomes" id="UP000326837">
    <property type="component" value="Chromosome"/>
</dbReference>
<dbReference type="InterPro" id="IPR012337">
    <property type="entry name" value="RNaseH-like_sf"/>
</dbReference>
<sequence>MPSPGTLVDNFTRESLAIRLGQRLTWDDVLAVLEHLQADRGTPQSIRVENGPEFISKSLD</sequence>
<dbReference type="SUPFAM" id="SSF53098">
    <property type="entry name" value="Ribonuclease H-like"/>
    <property type="match status" value="1"/>
</dbReference>
<dbReference type="AlphaFoldDB" id="A0A5K7X307"/>
<dbReference type="PROSITE" id="PS50994">
    <property type="entry name" value="INTEGRASE"/>
    <property type="match status" value="1"/>
</dbReference>
<dbReference type="KEGG" id="lpav:PLANPX_0656"/>
<dbReference type="EMBL" id="AP021861">
    <property type="protein sequence ID" value="BBO31044.1"/>
    <property type="molecule type" value="Genomic_DNA"/>
</dbReference>
<dbReference type="InterPro" id="IPR001584">
    <property type="entry name" value="Integrase_cat-core"/>
</dbReference>
<name>A0A5K7X307_9BACT</name>
<dbReference type="PANTHER" id="PTHR47515:SF1">
    <property type="entry name" value="BLR2054 PROTEIN"/>
    <property type="match status" value="1"/>
</dbReference>
<evidence type="ECO:0000313" key="2">
    <source>
        <dbReference type="EMBL" id="BBO31044.1"/>
    </source>
</evidence>
<gene>
    <name evidence="2" type="ORF">PLANPX_0656</name>
</gene>